<name>A0A645IY89_9ZZZZ</name>
<gene>
    <name evidence="1" type="ORF">SDC9_203987</name>
</gene>
<accession>A0A645IY89</accession>
<organism evidence="1">
    <name type="scientific">bioreactor metagenome</name>
    <dbReference type="NCBI Taxonomy" id="1076179"/>
    <lineage>
        <taxon>unclassified sequences</taxon>
        <taxon>metagenomes</taxon>
        <taxon>ecological metagenomes</taxon>
    </lineage>
</organism>
<reference evidence="1" key="1">
    <citation type="submission" date="2019-08" db="EMBL/GenBank/DDBJ databases">
        <authorList>
            <person name="Kucharzyk K."/>
            <person name="Murdoch R.W."/>
            <person name="Higgins S."/>
            <person name="Loffler F."/>
        </authorList>
    </citation>
    <scope>NUCLEOTIDE SEQUENCE</scope>
</reference>
<sequence>MPLYSEASASLVPMNFEELSNESYTVLIGTVKEINPSKWNSIDGKRPAGIDSFSLENLIYTDITISVDEFLKNPLSSKEVIVRVDGGTVGNDTYEARYEPSFNANERVLLYLMKDATNRTKDISPEHFKVTGYMHGKFTLTDDGKAVRPGENFSQNELLSTIKDVA</sequence>
<protein>
    <submittedName>
        <fullName evidence="1">Uncharacterized protein</fullName>
    </submittedName>
</protein>
<comment type="caution">
    <text evidence="1">The sequence shown here is derived from an EMBL/GenBank/DDBJ whole genome shotgun (WGS) entry which is preliminary data.</text>
</comment>
<evidence type="ECO:0000313" key="1">
    <source>
        <dbReference type="EMBL" id="MPN56301.1"/>
    </source>
</evidence>
<dbReference type="AlphaFoldDB" id="A0A645IY89"/>
<proteinExistence type="predicted"/>
<dbReference type="EMBL" id="VSSQ01126496">
    <property type="protein sequence ID" value="MPN56301.1"/>
    <property type="molecule type" value="Genomic_DNA"/>
</dbReference>